<evidence type="ECO:0000259" key="14">
    <source>
        <dbReference type="PROSITE" id="PS51193"/>
    </source>
</evidence>
<evidence type="ECO:0000256" key="5">
    <source>
        <dbReference type="ARBA" id="ARBA00022801"/>
    </source>
</evidence>
<evidence type="ECO:0000256" key="11">
    <source>
        <dbReference type="ARBA" id="ARBA00023204"/>
    </source>
</evidence>
<feature type="domain" description="Helicase ATP-binding" evidence="14">
    <location>
        <begin position="180"/>
        <end position="431"/>
    </location>
</feature>
<dbReference type="Pfam" id="PF00270">
    <property type="entry name" value="DEAD"/>
    <property type="match status" value="1"/>
</dbReference>
<keyword evidence="9" id="KW-0411">Iron-sulfur</keyword>
<dbReference type="Pfam" id="PF13307">
    <property type="entry name" value="Helicase_C_2"/>
    <property type="match status" value="1"/>
</dbReference>
<evidence type="ECO:0000256" key="2">
    <source>
        <dbReference type="ARBA" id="ARBA00022723"/>
    </source>
</evidence>
<dbReference type="PROSITE" id="PS51193">
    <property type="entry name" value="HELICASE_ATP_BIND_2"/>
    <property type="match status" value="1"/>
</dbReference>
<keyword evidence="16" id="KW-1185">Reference proteome</keyword>
<keyword evidence="8" id="KW-0408">Iron</keyword>
<organism evidence="15 16">
    <name type="scientific">Enterococcus lemanii</name>
    <dbReference type="NCBI Taxonomy" id="1159752"/>
    <lineage>
        <taxon>Bacteria</taxon>
        <taxon>Bacillati</taxon>
        <taxon>Bacillota</taxon>
        <taxon>Bacilli</taxon>
        <taxon>Lactobacillales</taxon>
        <taxon>Enterococcaceae</taxon>
        <taxon>Enterococcus</taxon>
    </lineage>
</organism>
<dbReference type="EMBL" id="JBHSGS010000054">
    <property type="protein sequence ID" value="MFC4720010.1"/>
    <property type="molecule type" value="Genomic_DNA"/>
</dbReference>
<dbReference type="InterPro" id="IPR011604">
    <property type="entry name" value="PDDEXK-like_dom_sf"/>
</dbReference>
<keyword evidence="2" id="KW-0479">Metal-binding</keyword>
<evidence type="ECO:0000256" key="13">
    <source>
        <dbReference type="ARBA" id="ARBA00038058"/>
    </source>
</evidence>
<keyword evidence="12" id="KW-0413">Isomerase</keyword>
<proteinExistence type="inferred from homology"/>
<dbReference type="InterPro" id="IPR011545">
    <property type="entry name" value="DEAD/DEAH_box_helicase_dom"/>
</dbReference>
<dbReference type="InterPro" id="IPR014013">
    <property type="entry name" value="Helic_SF1/SF2_ATP-bd_DinG/Rad3"/>
</dbReference>
<dbReference type="RefSeq" id="WP_204654488.1">
    <property type="nucleotide sequence ID" value="NZ_JAFBFD010000028.1"/>
</dbReference>
<keyword evidence="11" id="KW-0234">DNA repair</keyword>
<sequence length="782" mass="90948">MQKHKIAVRELVEFILRKGDIDNRKTSNHTAQEGARIHRKLQKEAGEAYQKEVFLKTEYKRAPYLVQLEGRADGVFKQDECWTIDEIKTSEIAFEDLPVEQKEQYFAQGMVYAYLFNQTNCEDRLAVRLTYYQTLTQKIHYETRVFTKETLESFLEDLMNEYHRWLMFQSDWRKVRNLSLMALKFPYEAYRKGQRELAVVAYKALKTQQTLFVEAPTGTGKTISTLFPALKILGEESNDRIFYLTAKTITRTVAEDAMKALSQVGAKTKSVTLTAKDKICFLDERKCNPDDCPYAKGYYNRINETLWDLINHETLMTREVIEAYAQKYQVCPFELSLDVSLFCDLIISDYNYLFDPVVYLKRFFEEEQAKQYFLVDEAHNLVPRSRDMYSASINDQIFVQLKTEIPKGARKIHRKINQILSEFDLLKEQAIKDNWHYKHQKLPPETLVQLLLTLTEQVKEWLAKQQEGLGKQTILTLYFDCIRFLKINEFYDEHYETTIEIGYRQIQIKQFCLDPSLFLADTLNKGQGSLLFSASFSPLDYYQKSLANTQNSYAYRLPSPFPKENLAVLIANDIQTTYQQRKSSIPKIVKAIQKMVFAKKGNYLVFFPSYQYLDAVYEVFKKTFPEVQTLIQGSGMNESEREAFLAHFQNDPEASLVGFCVLGGIFSEGIDLKGSRLIGVAIVGVGLPQINEEQSLLKDYFQGVYQAGFDYAYKLPGMNKVLQAAGRVIRDTSDYGVVLLLDQRFATAQYHSLLPAHWLHRKICNNEAELEINLRRFWQNHP</sequence>
<evidence type="ECO:0000256" key="10">
    <source>
        <dbReference type="ARBA" id="ARBA00023125"/>
    </source>
</evidence>
<keyword evidence="10" id="KW-0238">DNA-binding</keyword>
<dbReference type="PANTHER" id="PTHR11472:SF34">
    <property type="entry name" value="REGULATOR OF TELOMERE ELONGATION HELICASE 1"/>
    <property type="match status" value="1"/>
</dbReference>
<dbReference type="GO" id="GO:0003678">
    <property type="term" value="F:DNA helicase activity"/>
    <property type="evidence" value="ECO:0007669"/>
    <property type="project" value="UniProtKB-EC"/>
</dbReference>
<gene>
    <name evidence="15" type="ORF">ACFO5I_09755</name>
</gene>
<dbReference type="InterPro" id="IPR042493">
    <property type="entry name" value="XPD_DNA_FeS"/>
</dbReference>
<dbReference type="InterPro" id="IPR006555">
    <property type="entry name" value="ATP-dep_Helicase_C"/>
</dbReference>
<dbReference type="Proteomes" id="UP001595969">
    <property type="component" value="Unassembled WGS sequence"/>
</dbReference>
<evidence type="ECO:0000313" key="15">
    <source>
        <dbReference type="EMBL" id="MFC4720010.1"/>
    </source>
</evidence>
<keyword evidence="3" id="KW-0547">Nucleotide-binding</keyword>
<evidence type="ECO:0000256" key="1">
    <source>
        <dbReference type="ARBA" id="ARBA00022485"/>
    </source>
</evidence>
<dbReference type="GO" id="GO:0016787">
    <property type="term" value="F:hydrolase activity"/>
    <property type="evidence" value="ECO:0007669"/>
    <property type="project" value="UniProtKB-KW"/>
</dbReference>
<keyword evidence="7" id="KW-0067">ATP-binding</keyword>
<evidence type="ECO:0000256" key="12">
    <source>
        <dbReference type="ARBA" id="ARBA00023235"/>
    </source>
</evidence>
<evidence type="ECO:0000313" key="16">
    <source>
        <dbReference type="Proteomes" id="UP001595969"/>
    </source>
</evidence>
<protein>
    <submittedName>
        <fullName evidence="15">ATP-dependent DNA helicase</fullName>
        <ecNumber evidence="15">3.6.4.12</ecNumber>
    </submittedName>
</protein>
<dbReference type="Gene3D" id="1.10.275.40">
    <property type="match status" value="1"/>
</dbReference>
<dbReference type="InterPro" id="IPR027417">
    <property type="entry name" value="P-loop_NTPase"/>
</dbReference>
<evidence type="ECO:0000256" key="8">
    <source>
        <dbReference type="ARBA" id="ARBA00023004"/>
    </source>
</evidence>
<dbReference type="Pfam" id="PF06733">
    <property type="entry name" value="DEAD_2"/>
    <property type="match status" value="1"/>
</dbReference>
<dbReference type="InterPro" id="IPR010614">
    <property type="entry name" value="RAD3-like_helicase_DEAD"/>
</dbReference>
<dbReference type="SMART" id="SM00488">
    <property type="entry name" value="DEXDc2"/>
    <property type="match status" value="1"/>
</dbReference>
<dbReference type="InterPro" id="IPR045028">
    <property type="entry name" value="DinG/Rad3-like"/>
</dbReference>
<comment type="similarity">
    <text evidence="13">Belongs to the helicase family. DinG subfamily.</text>
</comment>
<evidence type="ECO:0000256" key="4">
    <source>
        <dbReference type="ARBA" id="ARBA00022763"/>
    </source>
</evidence>
<keyword evidence="1" id="KW-0004">4Fe-4S</keyword>
<comment type="caution">
    <text evidence="15">The sequence shown here is derived from an EMBL/GenBank/DDBJ whole genome shotgun (WGS) entry which is preliminary data.</text>
</comment>
<reference evidence="16" key="1">
    <citation type="journal article" date="2019" name="Int. J. Syst. Evol. Microbiol.">
        <title>The Global Catalogue of Microorganisms (GCM) 10K type strain sequencing project: providing services to taxonomists for standard genome sequencing and annotation.</title>
        <authorList>
            <consortium name="The Broad Institute Genomics Platform"/>
            <consortium name="The Broad Institute Genome Sequencing Center for Infectious Disease"/>
            <person name="Wu L."/>
            <person name="Ma J."/>
        </authorList>
    </citation>
    <scope>NUCLEOTIDE SEQUENCE [LARGE SCALE GENOMIC DNA]</scope>
    <source>
        <strain evidence="16">CGMCC 1.19032</strain>
    </source>
</reference>
<evidence type="ECO:0000256" key="6">
    <source>
        <dbReference type="ARBA" id="ARBA00022806"/>
    </source>
</evidence>
<evidence type="ECO:0000256" key="3">
    <source>
        <dbReference type="ARBA" id="ARBA00022741"/>
    </source>
</evidence>
<dbReference type="InterPro" id="IPR006554">
    <property type="entry name" value="Helicase-like_DEXD_c2"/>
</dbReference>
<accession>A0ABV9MWT8</accession>
<dbReference type="Gene3D" id="3.90.320.10">
    <property type="match status" value="1"/>
</dbReference>
<dbReference type="Gene3D" id="1.10.30.20">
    <property type="entry name" value="Bacterial XPD DNA helicase, FeS cluster domain"/>
    <property type="match status" value="1"/>
</dbReference>
<evidence type="ECO:0000256" key="9">
    <source>
        <dbReference type="ARBA" id="ARBA00023014"/>
    </source>
</evidence>
<dbReference type="SUPFAM" id="SSF52540">
    <property type="entry name" value="P-loop containing nucleoside triphosphate hydrolases"/>
    <property type="match status" value="2"/>
</dbReference>
<name>A0ABV9MWT8_9ENTE</name>
<dbReference type="PANTHER" id="PTHR11472">
    <property type="entry name" value="DNA REPAIR DEAD HELICASE RAD3/XP-D SUBFAMILY MEMBER"/>
    <property type="match status" value="1"/>
</dbReference>
<evidence type="ECO:0000256" key="7">
    <source>
        <dbReference type="ARBA" id="ARBA00022840"/>
    </source>
</evidence>
<keyword evidence="6 15" id="KW-0347">Helicase</keyword>
<dbReference type="EC" id="3.6.4.12" evidence="15"/>
<dbReference type="SMART" id="SM00491">
    <property type="entry name" value="HELICc2"/>
    <property type="match status" value="1"/>
</dbReference>
<keyword evidence="4" id="KW-0227">DNA damage</keyword>
<dbReference type="Gene3D" id="3.40.50.300">
    <property type="entry name" value="P-loop containing nucleotide triphosphate hydrolases"/>
    <property type="match status" value="2"/>
</dbReference>
<keyword evidence="5 15" id="KW-0378">Hydrolase</keyword>